<keyword evidence="2" id="KW-1185">Reference proteome</keyword>
<accession>A0ABU6UNF3</accession>
<proteinExistence type="predicted"/>
<evidence type="ECO:0000313" key="2">
    <source>
        <dbReference type="Proteomes" id="UP001341840"/>
    </source>
</evidence>
<reference evidence="1 2" key="1">
    <citation type="journal article" date="2023" name="Plants (Basel)">
        <title>Bridging the Gap: Combining Genomics and Transcriptomics Approaches to Understand Stylosanthes scabra, an Orphan Legume from the Brazilian Caatinga.</title>
        <authorList>
            <person name="Ferreira-Neto J.R.C."/>
            <person name="da Silva M.D."/>
            <person name="Binneck E."/>
            <person name="de Melo N.F."/>
            <person name="da Silva R.H."/>
            <person name="de Melo A.L.T.M."/>
            <person name="Pandolfi V."/>
            <person name="Bustamante F.O."/>
            <person name="Brasileiro-Vidal A.C."/>
            <person name="Benko-Iseppon A.M."/>
        </authorList>
    </citation>
    <scope>NUCLEOTIDE SEQUENCE [LARGE SCALE GENOMIC DNA]</scope>
    <source>
        <tissue evidence="1">Leaves</tissue>
    </source>
</reference>
<sequence length="85" mass="10133">MQDKDPLGYIDKDKMKSAIFDCGVYVLKYMKIITPSLLEKNNFTIPAWNEEELQQFREECGQHILLDIDNWYRQEILDIAHPNTR</sequence>
<evidence type="ECO:0008006" key="3">
    <source>
        <dbReference type="Google" id="ProtNLM"/>
    </source>
</evidence>
<protein>
    <recommendedName>
        <fullName evidence="3">Ubiquitin-like protease family profile domain-containing protein</fullName>
    </recommendedName>
</protein>
<evidence type="ECO:0000313" key="1">
    <source>
        <dbReference type="EMBL" id="MED6162207.1"/>
    </source>
</evidence>
<organism evidence="1 2">
    <name type="scientific">Stylosanthes scabra</name>
    <dbReference type="NCBI Taxonomy" id="79078"/>
    <lineage>
        <taxon>Eukaryota</taxon>
        <taxon>Viridiplantae</taxon>
        <taxon>Streptophyta</taxon>
        <taxon>Embryophyta</taxon>
        <taxon>Tracheophyta</taxon>
        <taxon>Spermatophyta</taxon>
        <taxon>Magnoliopsida</taxon>
        <taxon>eudicotyledons</taxon>
        <taxon>Gunneridae</taxon>
        <taxon>Pentapetalae</taxon>
        <taxon>rosids</taxon>
        <taxon>fabids</taxon>
        <taxon>Fabales</taxon>
        <taxon>Fabaceae</taxon>
        <taxon>Papilionoideae</taxon>
        <taxon>50 kb inversion clade</taxon>
        <taxon>dalbergioids sensu lato</taxon>
        <taxon>Dalbergieae</taxon>
        <taxon>Pterocarpus clade</taxon>
        <taxon>Stylosanthes</taxon>
    </lineage>
</organism>
<dbReference type="Gene3D" id="1.10.418.20">
    <property type="match status" value="1"/>
</dbReference>
<gene>
    <name evidence="1" type="ORF">PIB30_068250</name>
</gene>
<comment type="caution">
    <text evidence="1">The sequence shown here is derived from an EMBL/GenBank/DDBJ whole genome shotgun (WGS) entry which is preliminary data.</text>
</comment>
<dbReference type="Proteomes" id="UP001341840">
    <property type="component" value="Unassembled WGS sequence"/>
</dbReference>
<dbReference type="EMBL" id="JASCZI010121557">
    <property type="protein sequence ID" value="MED6162207.1"/>
    <property type="molecule type" value="Genomic_DNA"/>
</dbReference>
<name>A0ABU6UNF3_9FABA</name>